<sequence length="171" mass="19675">MKKLVFVGVLLLSFVIFPEMTTENIIKYIDGKDYKTAAQNLIIYQKESKFKVSSEKEAEETVKDIFDTREILIKNYKNINISNYKSAFSKDINTGEIQGLLADEGMNPAGFVKILNNLNYDNFLIDFFMDDPDSGYGIYALRYIQDDDSAIIIQITKENNAYKITEVINYK</sequence>
<dbReference type="KEGG" id="str:Sterm_2763"/>
<dbReference type="HOGENOM" id="CLU_1561807_0_0_0"/>
<organism evidence="1 2">
    <name type="scientific">Sebaldella termitidis (strain ATCC 33386 / NCTC 11300)</name>
    <dbReference type="NCBI Taxonomy" id="526218"/>
    <lineage>
        <taxon>Bacteria</taxon>
        <taxon>Fusobacteriati</taxon>
        <taxon>Fusobacteriota</taxon>
        <taxon>Fusobacteriia</taxon>
        <taxon>Fusobacteriales</taxon>
        <taxon>Leptotrichiaceae</taxon>
        <taxon>Sebaldella</taxon>
    </lineage>
</organism>
<gene>
    <name evidence="1" type="ordered locus">Sterm_2763</name>
</gene>
<proteinExistence type="predicted"/>
<dbReference type="EMBL" id="CP001739">
    <property type="protein sequence ID" value="ACZ09608.1"/>
    <property type="molecule type" value="Genomic_DNA"/>
</dbReference>
<dbReference type="Proteomes" id="UP000000845">
    <property type="component" value="Chromosome"/>
</dbReference>
<dbReference type="AlphaFoldDB" id="D1AMN4"/>
<dbReference type="RefSeq" id="WP_012862202.1">
    <property type="nucleotide sequence ID" value="NC_013517.1"/>
</dbReference>
<evidence type="ECO:0000313" key="2">
    <source>
        <dbReference type="Proteomes" id="UP000000845"/>
    </source>
</evidence>
<dbReference type="STRING" id="526218.Sterm_2763"/>
<reference evidence="2" key="1">
    <citation type="submission" date="2009-09" db="EMBL/GenBank/DDBJ databases">
        <title>The complete chromosome of Sebaldella termitidis ATCC 33386.</title>
        <authorList>
            <consortium name="US DOE Joint Genome Institute (JGI-PGF)"/>
            <person name="Lucas S."/>
            <person name="Copeland A."/>
            <person name="Lapidus A."/>
            <person name="Glavina del Rio T."/>
            <person name="Dalin E."/>
            <person name="Tice H."/>
            <person name="Bruce D."/>
            <person name="Goodwin L."/>
            <person name="Pitluck S."/>
            <person name="Kyrpides N."/>
            <person name="Mavromatis K."/>
            <person name="Ivanova N."/>
            <person name="Mikhailova N."/>
            <person name="Sims D."/>
            <person name="Meincke L."/>
            <person name="Brettin T."/>
            <person name="Detter J.C."/>
            <person name="Han C."/>
            <person name="Larimer F."/>
            <person name="Land M."/>
            <person name="Hauser L."/>
            <person name="Markowitz V."/>
            <person name="Cheng J.F."/>
            <person name="Hugenholtz P."/>
            <person name="Woyke T."/>
            <person name="Wu D."/>
            <person name="Eisen J.A."/>
        </authorList>
    </citation>
    <scope>NUCLEOTIDE SEQUENCE [LARGE SCALE GENOMIC DNA]</scope>
    <source>
        <strain evidence="2">ATCC 33386 / NCTC 11300</strain>
    </source>
</reference>
<reference evidence="1 2" key="2">
    <citation type="journal article" date="2010" name="Stand. Genomic Sci.">
        <title>Complete genome sequence of Sebaldella termitidis type strain (NCTC 11300).</title>
        <authorList>
            <person name="Harmon-Smith M."/>
            <person name="Celia L."/>
            <person name="Chertkov O."/>
            <person name="Lapidus A."/>
            <person name="Copeland A."/>
            <person name="Glavina Del Rio T."/>
            <person name="Nolan M."/>
            <person name="Lucas S."/>
            <person name="Tice H."/>
            <person name="Cheng J.F."/>
            <person name="Han C."/>
            <person name="Detter J.C."/>
            <person name="Bruce D."/>
            <person name="Goodwin L."/>
            <person name="Pitluck S."/>
            <person name="Pati A."/>
            <person name="Liolios K."/>
            <person name="Ivanova N."/>
            <person name="Mavromatis K."/>
            <person name="Mikhailova N."/>
            <person name="Chen A."/>
            <person name="Palaniappan K."/>
            <person name="Land M."/>
            <person name="Hauser L."/>
            <person name="Chang Y.J."/>
            <person name="Jeffries C.D."/>
            <person name="Brettin T."/>
            <person name="Goker M."/>
            <person name="Beck B."/>
            <person name="Bristow J."/>
            <person name="Eisen J.A."/>
            <person name="Markowitz V."/>
            <person name="Hugenholtz P."/>
            <person name="Kyrpides N.C."/>
            <person name="Klenk H.P."/>
            <person name="Chen F."/>
        </authorList>
    </citation>
    <scope>NUCLEOTIDE SEQUENCE [LARGE SCALE GENOMIC DNA]</scope>
    <source>
        <strain evidence="2">ATCC 33386 / NCTC 11300</strain>
    </source>
</reference>
<accession>D1AMN4</accession>
<evidence type="ECO:0000313" key="1">
    <source>
        <dbReference type="EMBL" id="ACZ09608.1"/>
    </source>
</evidence>
<name>D1AMN4_SEBTE</name>
<protein>
    <submittedName>
        <fullName evidence="1">Uncharacterized protein</fullName>
    </submittedName>
</protein>
<keyword evidence="2" id="KW-1185">Reference proteome</keyword>